<dbReference type="Proteomes" id="UP000298030">
    <property type="component" value="Unassembled WGS sequence"/>
</dbReference>
<gene>
    <name evidence="4" type="ORF">FA13DRAFT_1632588</name>
    <name evidence="3" type="ORF">FA13DRAFT_1652679</name>
</gene>
<dbReference type="OrthoDB" id="447314at2759"/>
<evidence type="ECO:0000256" key="2">
    <source>
        <dbReference type="ARBA" id="ARBA00022729"/>
    </source>
</evidence>
<dbReference type="PANTHER" id="PTHR28023:SF1">
    <property type="entry name" value="UPF0357 PROTEIN YCL012C"/>
    <property type="match status" value="1"/>
</dbReference>
<keyword evidence="5" id="KW-1185">Reference proteome</keyword>
<proteinExistence type="inferred from homology"/>
<feature type="non-terminal residue" evidence="4">
    <location>
        <position position="1"/>
    </location>
</feature>
<keyword evidence="2" id="KW-0732">Signal</keyword>
<name>A0A4Y7T543_COPMI</name>
<protein>
    <submittedName>
        <fullName evidence="4">Uncharacterized protein</fullName>
    </submittedName>
</protein>
<sequence>VTYRYRAFILPHVPDRVKSFFPSPNSATYSRLSTFADQVNAGLTSESFNIEANINDGDSRAGLDEQGTQEVTDIMRRERVNFDQARLIRQNRILAANGIDPSGMPMDSKAITRL</sequence>
<evidence type="ECO:0000313" key="4">
    <source>
        <dbReference type="EMBL" id="TEB29141.1"/>
    </source>
</evidence>
<dbReference type="AlphaFoldDB" id="A0A4Y7T543"/>
<reference evidence="4 5" key="1">
    <citation type="journal article" date="2019" name="Nat. Ecol. Evol.">
        <title>Megaphylogeny resolves global patterns of mushroom evolution.</title>
        <authorList>
            <person name="Varga T."/>
            <person name="Krizsan K."/>
            <person name="Foldi C."/>
            <person name="Dima B."/>
            <person name="Sanchez-Garcia M."/>
            <person name="Sanchez-Ramirez S."/>
            <person name="Szollosi G.J."/>
            <person name="Szarkandi J.G."/>
            <person name="Papp V."/>
            <person name="Albert L."/>
            <person name="Andreopoulos W."/>
            <person name="Angelini C."/>
            <person name="Antonin V."/>
            <person name="Barry K.W."/>
            <person name="Bougher N.L."/>
            <person name="Buchanan P."/>
            <person name="Buyck B."/>
            <person name="Bense V."/>
            <person name="Catcheside P."/>
            <person name="Chovatia M."/>
            <person name="Cooper J."/>
            <person name="Damon W."/>
            <person name="Desjardin D."/>
            <person name="Finy P."/>
            <person name="Geml J."/>
            <person name="Haridas S."/>
            <person name="Hughes K."/>
            <person name="Justo A."/>
            <person name="Karasinski D."/>
            <person name="Kautmanova I."/>
            <person name="Kiss B."/>
            <person name="Kocsube S."/>
            <person name="Kotiranta H."/>
            <person name="LaButti K.M."/>
            <person name="Lechner B.E."/>
            <person name="Liimatainen K."/>
            <person name="Lipzen A."/>
            <person name="Lukacs Z."/>
            <person name="Mihaltcheva S."/>
            <person name="Morgado L.N."/>
            <person name="Niskanen T."/>
            <person name="Noordeloos M.E."/>
            <person name="Ohm R.A."/>
            <person name="Ortiz-Santana B."/>
            <person name="Ovrebo C."/>
            <person name="Racz N."/>
            <person name="Riley R."/>
            <person name="Savchenko A."/>
            <person name="Shiryaev A."/>
            <person name="Soop K."/>
            <person name="Spirin V."/>
            <person name="Szebenyi C."/>
            <person name="Tomsovsky M."/>
            <person name="Tulloss R.E."/>
            <person name="Uehling J."/>
            <person name="Grigoriev I.V."/>
            <person name="Vagvolgyi C."/>
            <person name="Papp T."/>
            <person name="Martin F.M."/>
            <person name="Miettinen O."/>
            <person name="Hibbett D.S."/>
            <person name="Nagy L.G."/>
        </authorList>
    </citation>
    <scope>NUCLEOTIDE SEQUENCE [LARGE SCALE GENOMIC DNA]</scope>
    <source>
        <strain evidence="4 5">FP101781</strain>
    </source>
</reference>
<comment type="similarity">
    <text evidence="1">Belongs to the UPF0357 family.</text>
</comment>
<comment type="caution">
    <text evidence="4">The sequence shown here is derived from an EMBL/GenBank/DDBJ whole genome shotgun (WGS) entry which is preliminary data.</text>
</comment>
<dbReference type="Pfam" id="PF09435">
    <property type="entry name" value="DUF2015"/>
    <property type="match status" value="1"/>
</dbReference>
<evidence type="ECO:0000313" key="5">
    <source>
        <dbReference type="Proteomes" id="UP000298030"/>
    </source>
</evidence>
<evidence type="ECO:0000256" key="1">
    <source>
        <dbReference type="ARBA" id="ARBA00008325"/>
    </source>
</evidence>
<evidence type="ECO:0000313" key="3">
    <source>
        <dbReference type="EMBL" id="TEB12280.1"/>
    </source>
</evidence>
<dbReference type="EMBL" id="QPFP01000435">
    <property type="protein sequence ID" value="TEB12280.1"/>
    <property type="molecule type" value="Genomic_DNA"/>
</dbReference>
<dbReference type="InterPro" id="IPR018559">
    <property type="entry name" value="DUF2015"/>
</dbReference>
<dbReference type="EMBL" id="QPFP01000029">
    <property type="protein sequence ID" value="TEB29141.1"/>
    <property type="molecule type" value="Genomic_DNA"/>
</dbReference>
<organism evidence="4 5">
    <name type="scientific">Coprinellus micaceus</name>
    <name type="common">Glistening ink-cap mushroom</name>
    <name type="synonym">Coprinus micaceus</name>
    <dbReference type="NCBI Taxonomy" id="71717"/>
    <lineage>
        <taxon>Eukaryota</taxon>
        <taxon>Fungi</taxon>
        <taxon>Dikarya</taxon>
        <taxon>Basidiomycota</taxon>
        <taxon>Agaricomycotina</taxon>
        <taxon>Agaricomycetes</taxon>
        <taxon>Agaricomycetidae</taxon>
        <taxon>Agaricales</taxon>
        <taxon>Agaricineae</taxon>
        <taxon>Psathyrellaceae</taxon>
        <taxon>Coprinellus</taxon>
    </lineage>
</organism>
<accession>A0A4Y7T543</accession>
<dbReference type="PANTHER" id="PTHR28023">
    <property type="entry name" value="UPF0357 PROTEIN YCL012C"/>
    <property type="match status" value="1"/>
</dbReference>